<sequence>MASASLRSDHHWPTLFCLSTNQEQESGATFASVTCGGHAADTSFIELFLSFVCIPCFMRLSPHISTPKEIIPKTLHSVFRKP</sequence>
<name>A0A2P2QWQ9_RHIMU</name>
<organism evidence="1">
    <name type="scientific">Rhizophora mucronata</name>
    <name type="common">Asiatic mangrove</name>
    <dbReference type="NCBI Taxonomy" id="61149"/>
    <lineage>
        <taxon>Eukaryota</taxon>
        <taxon>Viridiplantae</taxon>
        <taxon>Streptophyta</taxon>
        <taxon>Embryophyta</taxon>
        <taxon>Tracheophyta</taxon>
        <taxon>Spermatophyta</taxon>
        <taxon>Magnoliopsida</taxon>
        <taxon>eudicotyledons</taxon>
        <taxon>Gunneridae</taxon>
        <taxon>Pentapetalae</taxon>
        <taxon>rosids</taxon>
        <taxon>fabids</taxon>
        <taxon>Malpighiales</taxon>
        <taxon>Rhizophoraceae</taxon>
        <taxon>Rhizophora</taxon>
    </lineage>
</organism>
<dbReference type="AlphaFoldDB" id="A0A2P2QWQ9"/>
<evidence type="ECO:0000313" key="1">
    <source>
        <dbReference type="EMBL" id="MBX71387.1"/>
    </source>
</evidence>
<dbReference type="EMBL" id="GGEC01090903">
    <property type="protein sequence ID" value="MBX71387.1"/>
    <property type="molecule type" value="Transcribed_RNA"/>
</dbReference>
<proteinExistence type="predicted"/>
<reference evidence="1" key="1">
    <citation type="submission" date="2018-02" db="EMBL/GenBank/DDBJ databases">
        <title>Rhizophora mucronata_Transcriptome.</title>
        <authorList>
            <person name="Meera S.P."/>
            <person name="Sreeshan A."/>
            <person name="Augustine A."/>
        </authorList>
    </citation>
    <scope>NUCLEOTIDE SEQUENCE</scope>
    <source>
        <tissue evidence="1">Leaf</tissue>
    </source>
</reference>
<accession>A0A2P2QWQ9</accession>
<protein>
    <submittedName>
        <fullName evidence="1">Uncharacterized protein</fullName>
    </submittedName>
</protein>